<evidence type="ECO:0000313" key="2">
    <source>
        <dbReference type="Proteomes" id="UP000474967"/>
    </source>
</evidence>
<name>A0A6L9XWH5_9MICO</name>
<dbReference type="Proteomes" id="UP000474967">
    <property type="component" value="Unassembled WGS sequence"/>
</dbReference>
<dbReference type="RefSeq" id="WP_163288960.1">
    <property type="nucleotide sequence ID" value="NZ_JAAGWY010000001.1"/>
</dbReference>
<gene>
    <name evidence="1" type="ORF">G3T36_07880</name>
</gene>
<protein>
    <submittedName>
        <fullName evidence="1">Uncharacterized protein</fullName>
    </submittedName>
</protein>
<proteinExistence type="predicted"/>
<dbReference type="EMBL" id="JAAGWY010000001">
    <property type="protein sequence ID" value="NEN05790.1"/>
    <property type="molecule type" value="Genomic_DNA"/>
</dbReference>
<dbReference type="AlphaFoldDB" id="A0A6L9XWH5"/>
<sequence>MRARLKADLHTRLRTVDGSTGEDSAVAAIRESLEGARTRLTAAKARDEALADFVPARRVMLISRDATMVPVARVWRLGVLLLGTAEGLWATGSITRSLEPGRPAYQSESAERRRSYRAAAFRARFPKGETVNFDARPIELDPAALAGSGGPLVLDAGRALVVWNATLGRESALPLDEYLDDRVGLLVHPPEGA</sequence>
<evidence type="ECO:0000313" key="1">
    <source>
        <dbReference type="EMBL" id="NEN05790.1"/>
    </source>
</evidence>
<comment type="caution">
    <text evidence="1">The sequence shown here is derived from an EMBL/GenBank/DDBJ whole genome shotgun (WGS) entry which is preliminary data.</text>
</comment>
<organism evidence="1 2">
    <name type="scientific">Leifsonia tongyongensis</name>
    <dbReference type="NCBI Taxonomy" id="1268043"/>
    <lineage>
        <taxon>Bacteria</taxon>
        <taxon>Bacillati</taxon>
        <taxon>Actinomycetota</taxon>
        <taxon>Actinomycetes</taxon>
        <taxon>Micrococcales</taxon>
        <taxon>Microbacteriaceae</taxon>
        <taxon>Leifsonia</taxon>
    </lineage>
</organism>
<reference evidence="1 2" key="1">
    <citation type="journal article" date="2014" name="J. Microbiol.">
        <title>Diaminobutyricibacter tongyongensis gen. nov., sp. nov. and Homoserinibacter gongjuensis gen. nov., sp. nov. belong to the family Microbacteriaceae.</title>
        <authorList>
            <person name="Kim S.J."/>
            <person name="Ahn J.H."/>
            <person name="Weon H.Y."/>
            <person name="Hamada M."/>
            <person name="Suzuki K."/>
            <person name="Kwon S.W."/>
        </authorList>
    </citation>
    <scope>NUCLEOTIDE SEQUENCE [LARGE SCALE GENOMIC DNA]</scope>
    <source>
        <strain evidence="1 2">NBRC 108724</strain>
    </source>
</reference>
<accession>A0A6L9XWH5</accession>
<keyword evidence="2" id="KW-1185">Reference proteome</keyword>